<dbReference type="EMBL" id="JAVHNR010000001">
    <property type="protein sequence ID" value="KAK6357303.1"/>
    <property type="molecule type" value="Genomic_DNA"/>
</dbReference>
<feature type="compositionally biased region" description="Basic and acidic residues" evidence="1">
    <location>
        <begin position="459"/>
        <end position="470"/>
    </location>
</feature>
<dbReference type="Proteomes" id="UP001313282">
    <property type="component" value="Unassembled WGS sequence"/>
</dbReference>
<feature type="compositionally biased region" description="Basic and acidic residues" evidence="1">
    <location>
        <begin position="130"/>
        <end position="140"/>
    </location>
</feature>
<name>A0AAN8N1K7_9PEZI</name>
<feature type="signal peptide" evidence="2">
    <location>
        <begin position="1"/>
        <end position="25"/>
    </location>
</feature>
<feature type="chain" id="PRO_5042840678" evidence="2">
    <location>
        <begin position="26"/>
        <end position="543"/>
    </location>
</feature>
<feature type="compositionally biased region" description="Low complexity" evidence="1">
    <location>
        <begin position="98"/>
        <end position="108"/>
    </location>
</feature>
<dbReference type="AlphaFoldDB" id="A0AAN8N1K7"/>
<feature type="region of interest" description="Disordered" evidence="1">
    <location>
        <begin position="88"/>
        <end position="192"/>
    </location>
</feature>
<feature type="compositionally biased region" description="Polar residues" evidence="1">
    <location>
        <begin position="159"/>
        <end position="168"/>
    </location>
</feature>
<sequence length="543" mass="61751">MRTRNTPVKACIWTIAALILTFAHCVPVIAPRDDNTRAILVPKSQLGPLSPLNSLDEVDSSIIHRGVQVRGLEVDGGPKKPPAIELEHVGEALPPKPKISSPVKSEVSSTHKPKLSSTPKPNTLPLASTQKKEGTEEKSNNGKSNGGGSKGHRLKPNANEPNKSNDTSVPLDPDDDLEDDFRDDDLPFGPIPDDWEDDIIKHSFWIKDSFQIKCADPKHIFKSEIAVNFTRGLLPKNFTWRTFDDTPWMAEQFIREMQESCMEDCSCDDWAVLHPPEARKNDSLSYCKTWQDVKKCEWVFGCQCWAELGDPVIPEKYADLTVVDWAIELKALPLHLKKSNAAWRWNNGPKVWGNRSIGTGFGPWTEKTEVEKKRYYRRPWDEYRERTIAEIQPGYFLYGPDVPFIHGHPMETLRKWKPSRHGEWLLFLEYLYWVDPDRSYRPSRLTAPPDPFPEFGPPMDRDPEQERPLEPDEVPIELRPGNFRRRDDPHPSDLQKPGSANFTCIPRYLALSNPEGIENLCPVPIDEGHAEKKGVKDSNSAAH</sequence>
<keyword evidence="4" id="KW-1185">Reference proteome</keyword>
<keyword evidence="2" id="KW-0732">Signal</keyword>
<evidence type="ECO:0000313" key="3">
    <source>
        <dbReference type="EMBL" id="KAK6357303.1"/>
    </source>
</evidence>
<gene>
    <name evidence="3" type="ORF">TWF718_001619</name>
</gene>
<protein>
    <submittedName>
        <fullName evidence="3">Uncharacterized protein</fullName>
    </submittedName>
</protein>
<feature type="region of interest" description="Disordered" evidence="1">
    <location>
        <begin position="522"/>
        <end position="543"/>
    </location>
</feature>
<evidence type="ECO:0000256" key="2">
    <source>
        <dbReference type="SAM" id="SignalP"/>
    </source>
</evidence>
<feature type="compositionally biased region" description="Basic and acidic residues" evidence="1">
    <location>
        <begin position="526"/>
        <end position="536"/>
    </location>
</feature>
<organism evidence="3 4">
    <name type="scientific">Orbilia javanica</name>
    <dbReference type="NCBI Taxonomy" id="47235"/>
    <lineage>
        <taxon>Eukaryota</taxon>
        <taxon>Fungi</taxon>
        <taxon>Dikarya</taxon>
        <taxon>Ascomycota</taxon>
        <taxon>Pezizomycotina</taxon>
        <taxon>Orbiliomycetes</taxon>
        <taxon>Orbiliales</taxon>
        <taxon>Orbiliaceae</taxon>
        <taxon>Orbilia</taxon>
    </lineage>
</organism>
<accession>A0AAN8N1K7</accession>
<evidence type="ECO:0000313" key="4">
    <source>
        <dbReference type="Proteomes" id="UP001313282"/>
    </source>
</evidence>
<proteinExistence type="predicted"/>
<evidence type="ECO:0000256" key="1">
    <source>
        <dbReference type="SAM" id="MobiDB-lite"/>
    </source>
</evidence>
<feature type="compositionally biased region" description="Polar residues" evidence="1">
    <location>
        <begin position="115"/>
        <end position="129"/>
    </location>
</feature>
<feature type="compositionally biased region" description="Acidic residues" evidence="1">
    <location>
        <begin position="172"/>
        <end position="183"/>
    </location>
</feature>
<feature type="compositionally biased region" description="Basic and acidic residues" evidence="1">
    <location>
        <begin position="484"/>
        <end position="493"/>
    </location>
</feature>
<comment type="caution">
    <text evidence="3">The sequence shown here is derived from an EMBL/GenBank/DDBJ whole genome shotgun (WGS) entry which is preliminary data.</text>
</comment>
<reference evidence="3 4" key="1">
    <citation type="submission" date="2019-10" db="EMBL/GenBank/DDBJ databases">
        <authorList>
            <person name="Palmer J.M."/>
        </authorList>
    </citation>
    <scope>NUCLEOTIDE SEQUENCE [LARGE SCALE GENOMIC DNA]</scope>
    <source>
        <strain evidence="3 4">TWF718</strain>
    </source>
</reference>
<feature type="region of interest" description="Disordered" evidence="1">
    <location>
        <begin position="444"/>
        <end position="500"/>
    </location>
</feature>